<keyword evidence="2" id="KW-1185">Reference proteome</keyword>
<dbReference type="PATRIC" id="fig|1056511.3.peg.511"/>
<protein>
    <submittedName>
        <fullName evidence="1">Uncharacterized protein</fullName>
    </submittedName>
</protein>
<accession>L8JJ32</accession>
<dbReference type="EMBL" id="AMZO01000002">
    <property type="protein sequence ID" value="ELR67509.1"/>
    <property type="molecule type" value="Genomic_DNA"/>
</dbReference>
<dbReference type="Proteomes" id="UP000011134">
    <property type="component" value="Unassembled WGS sequence"/>
</dbReference>
<name>L8JJ32_9GAMM</name>
<organism evidence="1 2">
    <name type="scientific">Photobacterium marinum</name>
    <dbReference type="NCBI Taxonomy" id="1056511"/>
    <lineage>
        <taxon>Bacteria</taxon>
        <taxon>Pseudomonadati</taxon>
        <taxon>Pseudomonadota</taxon>
        <taxon>Gammaproteobacteria</taxon>
        <taxon>Vibrionales</taxon>
        <taxon>Vibrionaceae</taxon>
        <taxon>Photobacterium</taxon>
    </lineage>
</organism>
<proteinExistence type="predicted"/>
<comment type="caution">
    <text evidence="1">The sequence shown here is derived from an EMBL/GenBank/DDBJ whole genome shotgun (WGS) entry which is preliminary data.</text>
</comment>
<sequence>MKPHNTRLLKFFSHKVSGIVDTMEVCACSVFESSHCCNTLRGSARW</sequence>
<gene>
    <name evidence="1" type="ORF">C942_01438</name>
</gene>
<reference evidence="1 2" key="1">
    <citation type="submission" date="2012-12" db="EMBL/GenBank/DDBJ databases">
        <title>Genome Assembly of Photobacterium sp. AK15.</title>
        <authorList>
            <person name="Khatri I."/>
            <person name="Vaidya B."/>
            <person name="Srinivas T.N.R."/>
            <person name="Subramanian S."/>
            <person name="Pinnaka A."/>
        </authorList>
    </citation>
    <scope>NUCLEOTIDE SEQUENCE [LARGE SCALE GENOMIC DNA]</scope>
    <source>
        <strain evidence="1 2">AK15</strain>
    </source>
</reference>
<evidence type="ECO:0000313" key="2">
    <source>
        <dbReference type="Proteomes" id="UP000011134"/>
    </source>
</evidence>
<evidence type="ECO:0000313" key="1">
    <source>
        <dbReference type="EMBL" id="ELR67509.1"/>
    </source>
</evidence>
<dbReference type="AlphaFoldDB" id="L8JJ32"/>